<reference evidence="1 2" key="1">
    <citation type="submission" date="2023-02" db="EMBL/GenBank/DDBJ databases">
        <title>Genome sequence of Lentisphaera profundi SAORIC-696.</title>
        <authorList>
            <person name="Kim e."/>
            <person name="Cho J.-C."/>
            <person name="Choi A."/>
            <person name="Kang I."/>
        </authorList>
    </citation>
    <scope>NUCLEOTIDE SEQUENCE [LARGE SCALE GENOMIC DNA]</scope>
    <source>
        <strain evidence="1 2">SAORIC-696</strain>
    </source>
</reference>
<sequence>MDKMTALVDFLCLDEECGKTINFNVMELKEKEGLLNCPHCYRQYSFSDSNFIDKLEKLRNLLIAVKDAEDILGDVNVGVNTIAGSAKIPYRLLLTRMNTVITLEVGEYKIDFNFRVEPAKSGDFK</sequence>
<evidence type="ECO:0000313" key="2">
    <source>
        <dbReference type="Proteomes" id="UP001214250"/>
    </source>
</evidence>
<evidence type="ECO:0000313" key="1">
    <source>
        <dbReference type="EMBL" id="WDE96388.1"/>
    </source>
</evidence>
<gene>
    <name evidence="1" type="ORF">PQO03_00200</name>
</gene>
<name>A0ABY7VWE8_9BACT</name>
<dbReference type="EMBL" id="CP117811">
    <property type="protein sequence ID" value="WDE96388.1"/>
    <property type="molecule type" value="Genomic_DNA"/>
</dbReference>
<dbReference type="RefSeq" id="WP_274150454.1">
    <property type="nucleotide sequence ID" value="NZ_CP117811.1"/>
</dbReference>
<keyword evidence="2" id="KW-1185">Reference proteome</keyword>
<dbReference type="Proteomes" id="UP001214250">
    <property type="component" value="Chromosome 1"/>
</dbReference>
<accession>A0ABY7VWE8</accession>
<organism evidence="1 2">
    <name type="scientific">Lentisphaera profundi</name>
    <dbReference type="NCBI Taxonomy" id="1658616"/>
    <lineage>
        <taxon>Bacteria</taxon>
        <taxon>Pseudomonadati</taxon>
        <taxon>Lentisphaerota</taxon>
        <taxon>Lentisphaeria</taxon>
        <taxon>Lentisphaerales</taxon>
        <taxon>Lentisphaeraceae</taxon>
        <taxon>Lentisphaera</taxon>
    </lineage>
</organism>
<proteinExistence type="predicted"/>
<protein>
    <submittedName>
        <fullName evidence="1">Uncharacterized protein</fullName>
    </submittedName>
</protein>